<evidence type="ECO:0000256" key="1">
    <source>
        <dbReference type="SAM" id="Phobius"/>
    </source>
</evidence>
<dbReference type="Pfam" id="PF10821">
    <property type="entry name" value="DUF2567"/>
    <property type="match status" value="1"/>
</dbReference>
<keyword evidence="1" id="KW-0812">Transmembrane</keyword>
<dbReference type="InterPro" id="IPR021213">
    <property type="entry name" value="DUF2567"/>
</dbReference>
<dbReference type="AlphaFoldDB" id="A0A6S6P1P8"/>
<organism evidence="2 3">
    <name type="scientific">Mycolicibacterium litorale</name>
    <dbReference type="NCBI Taxonomy" id="758802"/>
    <lineage>
        <taxon>Bacteria</taxon>
        <taxon>Bacillati</taxon>
        <taxon>Actinomycetota</taxon>
        <taxon>Actinomycetes</taxon>
        <taxon>Mycobacteriales</taxon>
        <taxon>Mycobacteriaceae</taxon>
        <taxon>Mycolicibacterium</taxon>
    </lineage>
</organism>
<evidence type="ECO:0000313" key="2">
    <source>
        <dbReference type="EMBL" id="BCI53753.1"/>
    </source>
</evidence>
<feature type="transmembrane region" description="Helical" evidence="1">
    <location>
        <begin position="78"/>
        <end position="101"/>
    </location>
</feature>
<protein>
    <submittedName>
        <fullName evidence="2">Membrane protein</fullName>
    </submittedName>
</protein>
<gene>
    <name evidence="2" type="ORF">NIIDNTM18_30310</name>
</gene>
<reference evidence="2 3" key="1">
    <citation type="submission" date="2020-07" db="EMBL/GenBank/DDBJ databases">
        <title>Complete genome sequence of Mycolicibacterium litorale like strain isolated from cardiac implantable electronic device infection.</title>
        <authorList>
            <person name="Fukano H."/>
            <person name="Miyama H."/>
            <person name="Hoshino Y."/>
        </authorList>
    </citation>
    <scope>NUCLEOTIDE SEQUENCE [LARGE SCALE GENOMIC DNA]</scope>
    <source>
        <strain evidence="2 3">NIIDNTM18</strain>
    </source>
</reference>
<feature type="transmembrane region" description="Helical" evidence="1">
    <location>
        <begin position="138"/>
        <end position="161"/>
    </location>
</feature>
<sequence>MAGLVVAGALTGTLWSVLAPPVHGVVALTRAGDRVRAYLGGEADHFFTAAALFVGMLTVVAVVAAVWLWQWRAHRGPVLVTALAAGSAAGAAVAAGVGAVLMRMRYEAVDVAAAPVTPEHRVHYVIEAPAVFFGHSPLQIACTLVFPAAIGALVYAMCAVATSRDDLGGWPPQEFPAFSGRTVTADGAQPVGPQSPSH</sequence>
<name>A0A6S6P1P8_9MYCO</name>
<accession>A0A6S6P1P8</accession>
<proteinExistence type="predicted"/>
<feature type="transmembrane region" description="Helical" evidence="1">
    <location>
        <begin position="48"/>
        <end position="69"/>
    </location>
</feature>
<evidence type="ECO:0000313" key="3">
    <source>
        <dbReference type="Proteomes" id="UP000515734"/>
    </source>
</evidence>
<dbReference type="EMBL" id="AP023287">
    <property type="protein sequence ID" value="BCI53753.1"/>
    <property type="molecule type" value="Genomic_DNA"/>
</dbReference>
<keyword evidence="1" id="KW-0472">Membrane</keyword>
<keyword evidence="1" id="KW-1133">Transmembrane helix</keyword>
<dbReference type="Proteomes" id="UP000515734">
    <property type="component" value="Chromosome"/>
</dbReference>